<comment type="caution">
    <text evidence="3">The sequence shown here is derived from an EMBL/GenBank/DDBJ whole genome shotgun (WGS) entry which is preliminary data.</text>
</comment>
<gene>
    <name evidence="3" type="ORF">GCM10012287_26780</name>
</gene>
<feature type="transmembrane region" description="Helical" evidence="2">
    <location>
        <begin position="333"/>
        <end position="354"/>
    </location>
</feature>
<accession>A0ABQ2MC71</accession>
<proteinExistence type="predicted"/>
<keyword evidence="2" id="KW-0472">Membrane</keyword>
<keyword evidence="4" id="KW-1185">Reference proteome</keyword>
<keyword evidence="2" id="KW-1133">Transmembrane helix</keyword>
<dbReference type="RefSeq" id="WP_189037356.1">
    <property type="nucleotide sequence ID" value="NZ_BMMP01000008.1"/>
</dbReference>
<evidence type="ECO:0000313" key="4">
    <source>
        <dbReference type="Proteomes" id="UP000631535"/>
    </source>
</evidence>
<keyword evidence="2" id="KW-0812">Transmembrane</keyword>
<feature type="transmembrane region" description="Helical" evidence="2">
    <location>
        <begin position="138"/>
        <end position="162"/>
    </location>
</feature>
<feature type="transmembrane region" description="Helical" evidence="2">
    <location>
        <begin position="245"/>
        <end position="269"/>
    </location>
</feature>
<dbReference type="EMBL" id="BMMP01000008">
    <property type="protein sequence ID" value="GGO49449.1"/>
    <property type="molecule type" value="Genomic_DNA"/>
</dbReference>
<feature type="compositionally biased region" description="Low complexity" evidence="1">
    <location>
        <begin position="18"/>
        <end position="34"/>
    </location>
</feature>
<protein>
    <submittedName>
        <fullName evidence="3">ABC transporter</fullName>
    </submittedName>
</protein>
<feature type="transmembrane region" description="Helical" evidence="2">
    <location>
        <begin position="183"/>
        <end position="209"/>
    </location>
</feature>
<feature type="region of interest" description="Disordered" evidence="1">
    <location>
        <begin position="1"/>
        <end position="72"/>
    </location>
</feature>
<evidence type="ECO:0000256" key="2">
    <source>
        <dbReference type="SAM" id="Phobius"/>
    </source>
</evidence>
<name>A0ABQ2MC71_9ACTN</name>
<feature type="transmembrane region" description="Helical" evidence="2">
    <location>
        <begin position="276"/>
        <end position="296"/>
    </location>
</feature>
<sequence length="359" mass="37373">MTTPDQQPQQPPRNGEHQPQQGPPGQQNAVAQPPHGAPGGPGAHAQAEPRTDGTAIASPPPPPQAHPLAGGTGGAWGYASPIPLRRTHLGHAVASEWTKIRSVRSTVWTLGVMFLLTVGIGLLTALGLSGGTFTGMPLLAPGLFGLMLGQICIITLGVLVITSEYGTGMIRTTMTACPNRGRVLVAKSLIFFLLAFCMTTVACTITALINSALLSDQEIPPFARQMEEFEGSIEAGRLVADSSQWLGATVGAGLYVALLGLLALAVGALMRHSAGAITAMLGLVLLPLVMSLFMAGESLRKVREFLVEYSPLNGLASLYRMPMAGEDQNATGWPLLGILAAVTAVALAAAYAMLNSRDV</sequence>
<feature type="transmembrane region" description="Helical" evidence="2">
    <location>
        <begin position="107"/>
        <end position="126"/>
    </location>
</feature>
<evidence type="ECO:0000313" key="3">
    <source>
        <dbReference type="EMBL" id="GGO49449.1"/>
    </source>
</evidence>
<reference evidence="4" key="1">
    <citation type="journal article" date="2019" name="Int. J. Syst. Evol. Microbiol.">
        <title>The Global Catalogue of Microorganisms (GCM) 10K type strain sequencing project: providing services to taxonomists for standard genome sequencing and annotation.</title>
        <authorList>
            <consortium name="The Broad Institute Genomics Platform"/>
            <consortium name="The Broad Institute Genome Sequencing Center for Infectious Disease"/>
            <person name="Wu L."/>
            <person name="Ma J."/>
        </authorList>
    </citation>
    <scope>NUCLEOTIDE SEQUENCE [LARGE SCALE GENOMIC DNA]</scope>
    <source>
        <strain evidence="4">CGMCC 4.7178</strain>
    </source>
</reference>
<organism evidence="3 4">
    <name type="scientific">Streptomyces daqingensis</name>
    <dbReference type="NCBI Taxonomy" id="1472640"/>
    <lineage>
        <taxon>Bacteria</taxon>
        <taxon>Bacillati</taxon>
        <taxon>Actinomycetota</taxon>
        <taxon>Actinomycetes</taxon>
        <taxon>Kitasatosporales</taxon>
        <taxon>Streptomycetaceae</taxon>
        <taxon>Streptomyces</taxon>
    </lineage>
</organism>
<dbReference type="Pfam" id="PF12679">
    <property type="entry name" value="ABC2_membrane_2"/>
    <property type="match status" value="1"/>
</dbReference>
<evidence type="ECO:0000256" key="1">
    <source>
        <dbReference type="SAM" id="MobiDB-lite"/>
    </source>
</evidence>
<dbReference type="Proteomes" id="UP000631535">
    <property type="component" value="Unassembled WGS sequence"/>
</dbReference>